<reference evidence="2" key="1">
    <citation type="journal article" date="2023" name="Science">
        <title>Genome structures resolve the early diversification of teleost fishes.</title>
        <authorList>
            <person name="Parey E."/>
            <person name="Louis A."/>
            <person name="Montfort J."/>
            <person name="Bouchez O."/>
            <person name="Roques C."/>
            <person name="Iampietro C."/>
            <person name="Lluch J."/>
            <person name="Castinel A."/>
            <person name="Donnadieu C."/>
            <person name="Desvignes T."/>
            <person name="Floi Bucao C."/>
            <person name="Jouanno E."/>
            <person name="Wen M."/>
            <person name="Mejri S."/>
            <person name="Dirks R."/>
            <person name="Jansen H."/>
            <person name="Henkel C."/>
            <person name="Chen W.J."/>
            <person name="Zahm M."/>
            <person name="Cabau C."/>
            <person name="Klopp C."/>
            <person name="Thompson A.W."/>
            <person name="Robinson-Rechavi M."/>
            <person name="Braasch I."/>
            <person name="Lecointre G."/>
            <person name="Bobe J."/>
            <person name="Postlethwait J.H."/>
            <person name="Berthelot C."/>
            <person name="Roest Crollius H."/>
            <person name="Guiguen Y."/>
        </authorList>
    </citation>
    <scope>NUCLEOTIDE SEQUENCE</scope>
    <source>
        <strain evidence="2">NC1722</strain>
    </source>
</reference>
<accession>A0AAD7S4J1</accession>
<evidence type="ECO:0000313" key="3">
    <source>
        <dbReference type="Proteomes" id="UP001221898"/>
    </source>
</evidence>
<evidence type="ECO:0000256" key="1">
    <source>
        <dbReference type="SAM" id="MobiDB-lite"/>
    </source>
</evidence>
<keyword evidence="3" id="KW-1185">Reference proteome</keyword>
<feature type="region of interest" description="Disordered" evidence="1">
    <location>
        <begin position="43"/>
        <end position="64"/>
    </location>
</feature>
<gene>
    <name evidence="2" type="ORF">AAFF_G00027430</name>
</gene>
<dbReference type="EMBL" id="JAINUG010000112">
    <property type="protein sequence ID" value="KAJ8395860.1"/>
    <property type="molecule type" value="Genomic_DNA"/>
</dbReference>
<comment type="caution">
    <text evidence="2">The sequence shown here is derived from an EMBL/GenBank/DDBJ whole genome shotgun (WGS) entry which is preliminary data.</text>
</comment>
<dbReference type="AlphaFoldDB" id="A0AAD7S4J1"/>
<sequence length="74" mass="7857">MDLPSHSLSRLALTPHAVGLIFGRVGGVRPRYSPSFHVTYMEESLPQNPSSPAPTPPAHTPQMSGLIAIGRVVA</sequence>
<protein>
    <submittedName>
        <fullName evidence="2">Uncharacterized protein</fullName>
    </submittedName>
</protein>
<dbReference type="Proteomes" id="UP001221898">
    <property type="component" value="Unassembled WGS sequence"/>
</dbReference>
<name>A0AAD7S4J1_9TELE</name>
<feature type="compositionally biased region" description="Pro residues" evidence="1">
    <location>
        <begin position="49"/>
        <end position="59"/>
    </location>
</feature>
<proteinExistence type="predicted"/>
<evidence type="ECO:0000313" key="2">
    <source>
        <dbReference type="EMBL" id="KAJ8395860.1"/>
    </source>
</evidence>
<organism evidence="2 3">
    <name type="scientific">Aldrovandia affinis</name>
    <dbReference type="NCBI Taxonomy" id="143900"/>
    <lineage>
        <taxon>Eukaryota</taxon>
        <taxon>Metazoa</taxon>
        <taxon>Chordata</taxon>
        <taxon>Craniata</taxon>
        <taxon>Vertebrata</taxon>
        <taxon>Euteleostomi</taxon>
        <taxon>Actinopterygii</taxon>
        <taxon>Neopterygii</taxon>
        <taxon>Teleostei</taxon>
        <taxon>Notacanthiformes</taxon>
        <taxon>Halosauridae</taxon>
        <taxon>Aldrovandia</taxon>
    </lineage>
</organism>